<organism evidence="2 3">
    <name type="scientific">Heterorhabditis bacteriophora</name>
    <name type="common">Entomopathogenic nematode worm</name>
    <dbReference type="NCBI Taxonomy" id="37862"/>
    <lineage>
        <taxon>Eukaryota</taxon>
        <taxon>Metazoa</taxon>
        <taxon>Ecdysozoa</taxon>
        <taxon>Nematoda</taxon>
        <taxon>Chromadorea</taxon>
        <taxon>Rhabditida</taxon>
        <taxon>Rhabditina</taxon>
        <taxon>Rhabditomorpha</taxon>
        <taxon>Strongyloidea</taxon>
        <taxon>Heterorhabditidae</taxon>
        <taxon>Heterorhabditis</taxon>
    </lineage>
</organism>
<proteinExistence type="predicted"/>
<reference evidence="3" key="1">
    <citation type="submission" date="2016-11" db="UniProtKB">
        <authorList>
            <consortium name="WormBaseParasite"/>
        </authorList>
    </citation>
    <scope>IDENTIFICATION</scope>
</reference>
<dbReference type="Proteomes" id="UP000095283">
    <property type="component" value="Unplaced"/>
</dbReference>
<accession>A0A1I7X445</accession>
<feature type="transmembrane region" description="Helical" evidence="1">
    <location>
        <begin position="41"/>
        <end position="66"/>
    </location>
</feature>
<keyword evidence="1" id="KW-1133">Transmembrane helix</keyword>
<name>A0A1I7X445_HETBA</name>
<sequence length="90" mass="10203">MEESSQKTQQNNTDMEHLEHASAVQTAPLSVLPEPTMLDNYVYFLFIYFTVGALIAVPLFHLEIFVGQFTQAGIMKAFKMYGYGFEGDEN</sequence>
<dbReference type="AlphaFoldDB" id="A0A1I7X445"/>
<evidence type="ECO:0000313" key="2">
    <source>
        <dbReference type="Proteomes" id="UP000095283"/>
    </source>
</evidence>
<dbReference type="WBParaSite" id="Hba_12360">
    <property type="protein sequence ID" value="Hba_12360"/>
    <property type="gene ID" value="Hba_12360"/>
</dbReference>
<dbReference type="SUPFAM" id="SSF161070">
    <property type="entry name" value="SNF-like"/>
    <property type="match status" value="1"/>
</dbReference>
<keyword evidence="1" id="KW-0472">Membrane</keyword>
<keyword evidence="2" id="KW-1185">Reference proteome</keyword>
<keyword evidence="1" id="KW-0812">Transmembrane</keyword>
<evidence type="ECO:0000313" key="3">
    <source>
        <dbReference type="WBParaSite" id="Hba_12360"/>
    </source>
</evidence>
<dbReference type="InterPro" id="IPR037272">
    <property type="entry name" value="SNS_sf"/>
</dbReference>
<protein>
    <submittedName>
        <fullName evidence="3">Transmembrane protein</fullName>
    </submittedName>
</protein>
<evidence type="ECO:0000256" key="1">
    <source>
        <dbReference type="SAM" id="Phobius"/>
    </source>
</evidence>